<evidence type="ECO:0000256" key="2">
    <source>
        <dbReference type="ARBA" id="ARBA00022475"/>
    </source>
</evidence>
<comment type="caution">
    <text evidence="11">The sequence shown here is derived from an EMBL/GenBank/DDBJ whole genome shotgun (WGS) entry which is preliminary data.</text>
</comment>
<feature type="transmembrane region" description="Helical" evidence="10">
    <location>
        <begin position="43"/>
        <end position="64"/>
    </location>
</feature>
<dbReference type="AlphaFoldDB" id="A0A559J2Z4"/>
<evidence type="ECO:0000256" key="10">
    <source>
        <dbReference type="SAM" id="Phobius"/>
    </source>
</evidence>
<evidence type="ECO:0000256" key="5">
    <source>
        <dbReference type="ARBA" id="ARBA00022989"/>
    </source>
</evidence>
<dbReference type="NCBIfam" id="TIGR02209">
    <property type="entry name" value="ftsL_broad"/>
    <property type="match status" value="1"/>
</dbReference>
<reference evidence="11 12" key="1">
    <citation type="submission" date="2019-07" db="EMBL/GenBank/DDBJ databases">
        <authorList>
            <person name="Kim J."/>
        </authorList>
    </citation>
    <scope>NUCLEOTIDE SEQUENCE [LARGE SCALE GENOMIC DNA]</scope>
    <source>
        <strain evidence="11 12">N4</strain>
    </source>
</reference>
<keyword evidence="4 10" id="KW-0812">Transmembrane</keyword>
<accession>A0A559J2Z4</accession>
<evidence type="ECO:0000256" key="1">
    <source>
        <dbReference type="ARBA" id="ARBA00004401"/>
    </source>
</evidence>
<keyword evidence="6 10" id="KW-0472">Membrane</keyword>
<dbReference type="InterPro" id="IPR011922">
    <property type="entry name" value="Cell_div_FtsL"/>
</dbReference>
<feature type="compositionally biased region" description="Basic residues" evidence="9">
    <location>
        <begin position="14"/>
        <end position="31"/>
    </location>
</feature>
<dbReference type="InterPro" id="IPR045755">
    <property type="entry name" value="FtsL-like"/>
</dbReference>
<evidence type="ECO:0000256" key="3">
    <source>
        <dbReference type="ARBA" id="ARBA00022618"/>
    </source>
</evidence>
<dbReference type="GO" id="GO:0005886">
    <property type="term" value="C:plasma membrane"/>
    <property type="evidence" value="ECO:0007669"/>
    <property type="project" value="UniProtKB-SubCell"/>
</dbReference>
<keyword evidence="5 10" id="KW-1133">Transmembrane helix</keyword>
<keyword evidence="12" id="KW-1185">Reference proteome</keyword>
<evidence type="ECO:0000256" key="8">
    <source>
        <dbReference type="NCBIfam" id="TIGR02209"/>
    </source>
</evidence>
<evidence type="ECO:0000256" key="4">
    <source>
        <dbReference type="ARBA" id="ARBA00022692"/>
    </source>
</evidence>
<name>A0A559J2Z4_9BACL</name>
<evidence type="ECO:0000256" key="7">
    <source>
        <dbReference type="ARBA" id="ARBA00023306"/>
    </source>
</evidence>
<evidence type="ECO:0000256" key="9">
    <source>
        <dbReference type="SAM" id="MobiDB-lite"/>
    </source>
</evidence>
<keyword evidence="2" id="KW-1003">Cell membrane</keyword>
<proteinExistence type="predicted"/>
<dbReference type="Pfam" id="PF19579">
    <property type="entry name" value="FtsL_2"/>
    <property type="match status" value="1"/>
</dbReference>
<dbReference type="RefSeq" id="WP_144991368.1">
    <property type="nucleotide sequence ID" value="NZ_VNJK01000001.1"/>
</dbReference>
<dbReference type="GO" id="GO:0051301">
    <property type="term" value="P:cell division"/>
    <property type="evidence" value="ECO:0007669"/>
    <property type="project" value="UniProtKB-KW"/>
</dbReference>
<dbReference type="EMBL" id="VNJK01000001">
    <property type="protein sequence ID" value="TVX94258.1"/>
    <property type="molecule type" value="Genomic_DNA"/>
</dbReference>
<gene>
    <name evidence="11" type="primary">ftsL</name>
    <name evidence="11" type="ORF">FPZ44_15090</name>
</gene>
<protein>
    <recommendedName>
        <fullName evidence="8">Cell division protein FtsL</fullName>
    </recommendedName>
</protein>
<evidence type="ECO:0000256" key="6">
    <source>
        <dbReference type="ARBA" id="ARBA00023136"/>
    </source>
</evidence>
<sequence length="128" mass="14952">MAYVRGNLAVKPKYKPPVRQRERQSHKKQQAPRKSTLSAKEKLLYLFTIVFCVMIASVLIYRYAIIYETNKNVQTLKRQTETLHAESNVLKVEKEKKSDWARIEQFAKDKGLEMSDKPNDIIAPKVTR</sequence>
<keyword evidence="3 11" id="KW-0132">Cell division</keyword>
<evidence type="ECO:0000313" key="12">
    <source>
        <dbReference type="Proteomes" id="UP000318102"/>
    </source>
</evidence>
<comment type="subcellular location">
    <subcellularLocation>
        <location evidence="1">Cell membrane</location>
        <topology evidence="1">Single-pass type II membrane protein</topology>
    </subcellularLocation>
</comment>
<dbReference type="Proteomes" id="UP000318102">
    <property type="component" value="Unassembled WGS sequence"/>
</dbReference>
<keyword evidence="7" id="KW-0131">Cell cycle</keyword>
<dbReference type="OrthoDB" id="2988583at2"/>
<feature type="region of interest" description="Disordered" evidence="9">
    <location>
        <begin position="14"/>
        <end position="36"/>
    </location>
</feature>
<organism evidence="11 12">
    <name type="scientific">Paenibacillus agilis</name>
    <dbReference type="NCBI Taxonomy" id="3020863"/>
    <lineage>
        <taxon>Bacteria</taxon>
        <taxon>Bacillati</taxon>
        <taxon>Bacillota</taxon>
        <taxon>Bacilli</taxon>
        <taxon>Bacillales</taxon>
        <taxon>Paenibacillaceae</taxon>
        <taxon>Paenibacillus</taxon>
    </lineage>
</organism>
<evidence type="ECO:0000313" key="11">
    <source>
        <dbReference type="EMBL" id="TVX94258.1"/>
    </source>
</evidence>